<feature type="domain" description="HTH luxR-type" evidence="8">
    <location>
        <begin position="533"/>
        <end position="598"/>
    </location>
</feature>
<accession>A0A9W5U079</accession>
<dbReference type="Gene3D" id="3.30.565.10">
    <property type="entry name" value="Histidine kinase-like ATPase, C-terminal domain"/>
    <property type="match status" value="1"/>
</dbReference>
<dbReference type="Gene3D" id="1.20.5.1930">
    <property type="match status" value="1"/>
</dbReference>
<feature type="domain" description="Response regulatory" evidence="9">
    <location>
        <begin position="389"/>
        <end position="505"/>
    </location>
</feature>
<dbReference type="PRINTS" id="PR00038">
    <property type="entry name" value="HTHLUXR"/>
</dbReference>
<evidence type="ECO:0000256" key="6">
    <source>
        <dbReference type="PROSITE-ProRule" id="PRU00169"/>
    </source>
</evidence>
<dbReference type="InterPro" id="IPR000792">
    <property type="entry name" value="Tscrpt_reg_LuxR_C"/>
</dbReference>
<evidence type="ECO:0000256" key="2">
    <source>
        <dbReference type="ARBA" id="ARBA00022553"/>
    </source>
</evidence>
<dbReference type="CDD" id="cd16917">
    <property type="entry name" value="HATPase_UhpB-NarQ-NarX-like"/>
    <property type="match status" value="1"/>
</dbReference>
<name>A0A9W5U079_9BACI</name>
<keyword evidence="2 6" id="KW-0597">Phosphoprotein</keyword>
<dbReference type="InterPro" id="IPR011006">
    <property type="entry name" value="CheY-like_superfamily"/>
</dbReference>
<dbReference type="RefSeq" id="WP_188725607.1">
    <property type="nucleotide sequence ID" value="NZ_BMJD01000038.1"/>
</dbReference>
<dbReference type="InterPro" id="IPR001789">
    <property type="entry name" value="Sig_transdc_resp-reg_receiver"/>
</dbReference>
<keyword evidence="10" id="KW-0808">Transferase</keyword>
<feature type="transmembrane region" description="Helical" evidence="7">
    <location>
        <begin position="92"/>
        <end position="123"/>
    </location>
</feature>
<keyword evidence="7" id="KW-1133">Transmembrane helix</keyword>
<keyword evidence="10" id="KW-0418">Kinase</keyword>
<dbReference type="Proteomes" id="UP000621492">
    <property type="component" value="Unassembled WGS sequence"/>
</dbReference>
<evidence type="ECO:0000256" key="1">
    <source>
        <dbReference type="ARBA" id="ARBA00004496"/>
    </source>
</evidence>
<dbReference type="Pfam" id="PF07730">
    <property type="entry name" value="HisKA_3"/>
    <property type="match status" value="1"/>
</dbReference>
<dbReference type="GO" id="GO:0005737">
    <property type="term" value="C:cytoplasm"/>
    <property type="evidence" value="ECO:0007669"/>
    <property type="project" value="UniProtKB-SubCell"/>
</dbReference>
<dbReference type="CDD" id="cd06170">
    <property type="entry name" value="LuxR_C_like"/>
    <property type="match status" value="1"/>
</dbReference>
<evidence type="ECO:0000313" key="10">
    <source>
        <dbReference type="EMBL" id="GGB54796.1"/>
    </source>
</evidence>
<dbReference type="InterPro" id="IPR036890">
    <property type="entry name" value="HATPase_C_sf"/>
</dbReference>
<dbReference type="PROSITE" id="PS50110">
    <property type="entry name" value="RESPONSE_REGULATORY"/>
    <property type="match status" value="1"/>
</dbReference>
<evidence type="ECO:0000313" key="11">
    <source>
        <dbReference type="Proteomes" id="UP000621492"/>
    </source>
</evidence>
<reference evidence="10" key="1">
    <citation type="journal article" date="2014" name="Int. J. Syst. Evol. Microbiol.">
        <title>Complete genome sequence of Corynebacterium casei LMG S-19264T (=DSM 44701T), isolated from a smear-ripened cheese.</title>
        <authorList>
            <consortium name="US DOE Joint Genome Institute (JGI-PGF)"/>
            <person name="Walter F."/>
            <person name="Albersmeier A."/>
            <person name="Kalinowski J."/>
            <person name="Ruckert C."/>
        </authorList>
    </citation>
    <scope>NUCLEOTIDE SEQUENCE</scope>
    <source>
        <strain evidence="10">CGMCC 1.15454</strain>
    </source>
</reference>
<sequence>MYDIIKKWYWYDWMVFAVRSIWLLSVLIGLWEFHDDLSFPLWILFGLPFIVFSVPFLIQQFYRKYFILTEIIISGSYCIILAFVLHDALWQFIPIAFVIGFYSIQSVYIWSGPLTIVAIPFIIGMVTDQSLADTVVRLMTNYGVAFGLGYAFQLLVTNHKQGLIIREQNSVLEQYVHQVEQLTLLEERNRLSRELRDTVGHTFTTMIMGMESISSSLADEKVEHKLNALLDSARDGLKDMRLLVNQLEPSTMDLSLIQYAKQLMNKFMESTDTSVKFRCFGDEYSLPKAVKLTIIRCIQEALTNAVRHGRASEIKVSLYFDSLELRLQVEDNGVKERGKKMELGFGLSAMKERLQALQGNLSIHTDNIEETVVICTIPRNSEDNTEAIKVVLVDDQRIILDSLRTALEIQSQLQIVGMAESGEEALTLCTQTQPDIVLMDVNMPNMNGIEAMEVIKEKNSMIKVVILSSFEDVNQAVEALQKGANGYLLKSIQPKELMETLRFIHRGDTIIHHEIANQVFEELKDRNVSYEEYNKNDYGLTPRELEIINYLAKGLRYKAIAARLYLSEGTVRNYASDMYAKLNVSNRDQAIEKCLEEGLIAK</sequence>
<dbReference type="CDD" id="cd17535">
    <property type="entry name" value="REC_NarL-like"/>
    <property type="match status" value="1"/>
</dbReference>
<feature type="modified residue" description="4-aspartylphosphate" evidence="6">
    <location>
        <position position="440"/>
    </location>
</feature>
<comment type="subcellular location">
    <subcellularLocation>
        <location evidence="1">Cytoplasm</location>
    </subcellularLocation>
</comment>
<evidence type="ECO:0000256" key="7">
    <source>
        <dbReference type="SAM" id="Phobius"/>
    </source>
</evidence>
<dbReference type="InterPro" id="IPR003594">
    <property type="entry name" value="HATPase_dom"/>
</dbReference>
<evidence type="ECO:0000256" key="3">
    <source>
        <dbReference type="ARBA" id="ARBA00023015"/>
    </source>
</evidence>
<keyword evidence="11" id="KW-1185">Reference proteome</keyword>
<dbReference type="InterPro" id="IPR039420">
    <property type="entry name" value="WalR-like"/>
</dbReference>
<organism evidence="10 11">
    <name type="scientific">Lentibacillus populi</name>
    <dbReference type="NCBI Taxonomy" id="1827502"/>
    <lineage>
        <taxon>Bacteria</taxon>
        <taxon>Bacillati</taxon>
        <taxon>Bacillota</taxon>
        <taxon>Bacilli</taxon>
        <taxon>Bacillales</taxon>
        <taxon>Bacillaceae</taxon>
        <taxon>Lentibacillus</taxon>
    </lineage>
</organism>
<keyword evidence="7" id="KW-0472">Membrane</keyword>
<evidence type="ECO:0000256" key="5">
    <source>
        <dbReference type="ARBA" id="ARBA00023163"/>
    </source>
</evidence>
<feature type="transmembrane region" description="Helical" evidence="7">
    <location>
        <begin position="9"/>
        <end position="31"/>
    </location>
</feature>
<dbReference type="GO" id="GO:0016020">
    <property type="term" value="C:membrane"/>
    <property type="evidence" value="ECO:0007669"/>
    <property type="project" value="InterPro"/>
</dbReference>
<evidence type="ECO:0000256" key="4">
    <source>
        <dbReference type="ARBA" id="ARBA00023125"/>
    </source>
</evidence>
<dbReference type="PANTHER" id="PTHR43214">
    <property type="entry name" value="TWO-COMPONENT RESPONSE REGULATOR"/>
    <property type="match status" value="1"/>
</dbReference>
<dbReference type="EMBL" id="BMJD01000038">
    <property type="protein sequence ID" value="GGB54796.1"/>
    <property type="molecule type" value="Genomic_DNA"/>
</dbReference>
<dbReference type="InterPro" id="IPR058245">
    <property type="entry name" value="NreC/VraR/RcsB-like_REC"/>
</dbReference>
<dbReference type="Pfam" id="PF00072">
    <property type="entry name" value="Response_reg"/>
    <property type="match status" value="1"/>
</dbReference>
<dbReference type="SUPFAM" id="SSF46894">
    <property type="entry name" value="C-terminal effector domain of the bipartite response regulators"/>
    <property type="match status" value="1"/>
</dbReference>
<dbReference type="GO" id="GO:0046983">
    <property type="term" value="F:protein dimerization activity"/>
    <property type="evidence" value="ECO:0007669"/>
    <property type="project" value="InterPro"/>
</dbReference>
<evidence type="ECO:0000259" key="9">
    <source>
        <dbReference type="PROSITE" id="PS50110"/>
    </source>
</evidence>
<dbReference type="SMART" id="SM00448">
    <property type="entry name" value="REC"/>
    <property type="match status" value="1"/>
</dbReference>
<keyword evidence="7" id="KW-0812">Transmembrane</keyword>
<protein>
    <submittedName>
        <fullName evidence="10">Histidine kinase</fullName>
    </submittedName>
</protein>
<dbReference type="SMART" id="SM00387">
    <property type="entry name" value="HATPase_c"/>
    <property type="match status" value="1"/>
</dbReference>
<dbReference type="GO" id="GO:0003677">
    <property type="term" value="F:DNA binding"/>
    <property type="evidence" value="ECO:0007669"/>
    <property type="project" value="UniProtKB-KW"/>
</dbReference>
<proteinExistence type="predicted"/>
<dbReference type="InterPro" id="IPR011712">
    <property type="entry name" value="Sig_transdc_His_kin_sub3_dim/P"/>
</dbReference>
<keyword evidence="5" id="KW-0804">Transcription</keyword>
<dbReference type="SMART" id="SM00421">
    <property type="entry name" value="HTH_LUXR"/>
    <property type="match status" value="1"/>
</dbReference>
<dbReference type="SUPFAM" id="SSF55874">
    <property type="entry name" value="ATPase domain of HSP90 chaperone/DNA topoisomerase II/histidine kinase"/>
    <property type="match status" value="1"/>
</dbReference>
<dbReference type="PANTHER" id="PTHR43214:SF24">
    <property type="entry name" value="TRANSCRIPTIONAL REGULATORY PROTEIN NARL-RELATED"/>
    <property type="match status" value="1"/>
</dbReference>
<comment type="caution">
    <text evidence="10">The sequence shown here is derived from an EMBL/GenBank/DDBJ whole genome shotgun (WGS) entry which is preliminary data.</text>
</comment>
<dbReference type="AlphaFoldDB" id="A0A9W5U079"/>
<gene>
    <name evidence="10" type="ORF">GCM10011409_35500</name>
</gene>
<dbReference type="SUPFAM" id="SSF52172">
    <property type="entry name" value="CheY-like"/>
    <property type="match status" value="1"/>
</dbReference>
<dbReference type="InterPro" id="IPR016032">
    <property type="entry name" value="Sig_transdc_resp-reg_C-effctor"/>
</dbReference>
<feature type="transmembrane region" description="Helical" evidence="7">
    <location>
        <begin position="135"/>
        <end position="156"/>
    </location>
</feature>
<keyword evidence="4" id="KW-0238">DNA-binding</keyword>
<dbReference type="GO" id="GO:0000155">
    <property type="term" value="F:phosphorelay sensor kinase activity"/>
    <property type="evidence" value="ECO:0007669"/>
    <property type="project" value="InterPro"/>
</dbReference>
<dbReference type="Pfam" id="PF00196">
    <property type="entry name" value="GerE"/>
    <property type="match status" value="1"/>
</dbReference>
<keyword evidence="3" id="KW-0805">Transcription regulation</keyword>
<dbReference type="GO" id="GO:0006355">
    <property type="term" value="P:regulation of DNA-templated transcription"/>
    <property type="evidence" value="ECO:0007669"/>
    <property type="project" value="InterPro"/>
</dbReference>
<dbReference type="Gene3D" id="3.40.50.2300">
    <property type="match status" value="1"/>
</dbReference>
<dbReference type="PROSITE" id="PS50043">
    <property type="entry name" value="HTH_LUXR_2"/>
    <property type="match status" value="1"/>
</dbReference>
<evidence type="ECO:0000259" key="8">
    <source>
        <dbReference type="PROSITE" id="PS50043"/>
    </source>
</evidence>
<feature type="transmembrane region" description="Helical" evidence="7">
    <location>
        <begin position="65"/>
        <end position="86"/>
    </location>
</feature>
<dbReference type="Pfam" id="PF02518">
    <property type="entry name" value="HATPase_c"/>
    <property type="match status" value="1"/>
</dbReference>
<feature type="transmembrane region" description="Helical" evidence="7">
    <location>
        <begin position="37"/>
        <end position="58"/>
    </location>
</feature>
<reference evidence="10" key="2">
    <citation type="submission" date="2020-09" db="EMBL/GenBank/DDBJ databases">
        <authorList>
            <person name="Sun Q."/>
            <person name="Zhou Y."/>
        </authorList>
    </citation>
    <scope>NUCLEOTIDE SEQUENCE</scope>
    <source>
        <strain evidence="10">CGMCC 1.15454</strain>
    </source>
</reference>